<dbReference type="EMBL" id="JBGEWD010000002">
    <property type="protein sequence ID" value="MEY7999291.1"/>
    <property type="molecule type" value="Genomic_DNA"/>
</dbReference>
<protein>
    <submittedName>
        <fullName evidence="1">Uncharacterized protein</fullName>
    </submittedName>
</protein>
<gene>
    <name evidence="1" type="ORF">AB8U03_03590</name>
</gene>
<dbReference type="Proteomes" id="UP001564657">
    <property type="component" value="Unassembled WGS sequence"/>
</dbReference>
<keyword evidence="2" id="KW-1185">Reference proteome</keyword>
<reference evidence="1 2" key="1">
    <citation type="submission" date="2024-08" db="EMBL/GenBank/DDBJ databases">
        <title>Clostridium lapicellarii sp. nov., and Clostridium renhuaiense sp. nov., two species isolated from the mud in a fermentation cellar used for producing sauce-flavour Chinese liquors.</title>
        <authorList>
            <person name="Yang F."/>
            <person name="Wang H."/>
            <person name="Chen L.Q."/>
            <person name="Zhou N."/>
            <person name="Lu J.J."/>
            <person name="Pu X.X."/>
            <person name="Wan B."/>
            <person name="Wang L."/>
            <person name="Liu S.J."/>
        </authorList>
    </citation>
    <scope>NUCLEOTIDE SEQUENCE [LARGE SCALE GENOMIC DNA]</scope>
    <source>
        <strain evidence="1 2">MT-5</strain>
    </source>
</reference>
<dbReference type="RefSeq" id="WP_369703178.1">
    <property type="nucleotide sequence ID" value="NZ_JBGEWD010000002.1"/>
</dbReference>
<name>A0ABV4BNC7_9CLOT</name>
<evidence type="ECO:0000313" key="1">
    <source>
        <dbReference type="EMBL" id="MEY7999291.1"/>
    </source>
</evidence>
<organism evidence="1 2">
    <name type="scientific">Clostridium moutaii</name>
    <dbReference type="NCBI Taxonomy" id="3240932"/>
    <lineage>
        <taxon>Bacteria</taxon>
        <taxon>Bacillati</taxon>
        <taxon>Bacillota</taxon>
        <taxon>Clostridia</taxon>
        <taxon>Eubacteriales</taxon>
        <taxon>Clostridiaceae</taxon>
        <taxon>Clostridium</taxon>
    </lineage>
</organism>
<proteinExistence type="predicted"/>
<sequence length="40" mass="4496">MPKCNIIGIVRRLDITIPSIDIPAEPLNNAKLAGKFFIRF</sequence>
<accession>A0ABV4BNC7</accession>
<evidence type="ECO:0000313" key="2">
    <source>
        <dbReference type="Proteomes" id="UP001564657"/>
    </source>
</evidence>
<comment type="caution">
    <text evidence="1">The sequence shown here is derived from an EMBL/GenBank/DDBJ whole genome shotgun (WGS) entry which is preliminary data.</text>
</comment>